<accession>A0A5E4M5L6</accession>
<keyword evidence="2" id="KW-1185">Reference proteome</keyword>
<dbReference type="EMBL" id="CABPRJ010000046">
    <property type="protein sequence ID" value="VVC26784.1"/>
    <property type="molecule type" value="Genomic_DNA"/>
</dbReference>
<dbReference type="Pfam" id="PF14964">
    <property type="entry name" value="INTS15"/>
    <property type="match status" value="1"/>
</dbReference>
<organism evidence="1 2">
    <name type="scientific">Cinara cedri</name>
    <dbReference type="NCBI Taxonomy" id="506608"/>
    <lineage>
        <taxon>Eukaryota</taxon>
        <taxon>Metazoa</taxon>
        <taxon>Ecdysozoa</taxon>
        <taxon>Arthropoda</taxon>
        <taxon>Hexapoda</taxon>
        <taxon>Insecta</taxon>
        <taxon>Pterygota</taxon>
        <taxon>Neoptera</taxon>
        <taxon>Paraneoptera</taxon>
        <taxon>Hemiptera</taxon>
        <taxon>Sternorrhyncha</taxon>
        <taxon>Aphidomorpha</taxon>
        <taxon>Aphidoidea</taxon>
        <taxon>Aphididae</taxon>
        <taxon>Lachninae</taxon>
        <taxon>Cinara</taxon>
    </lineage>
</organism>
<sequence>MDFNEVKVNLRKFAFPLSTENALNQIQSIINGETTRKQHLNEDLAMDLISEFVFCETNEEGKPTKPMSRIRHLELLVMICDYFNKPKIKPDNDNCCGDTALNAIFMTLFPQFGAPPLRTNMLISLISLAISTYSNLILQSAGIQMQQLGCSSKYSSQLADGLVKRFFTFIDAKNPSLHLLPQNAPLFTANLMTSLSELYFNKKTMDISIKEPPRVVLEIIVRWINSDTRLCFTAHYTDLQRALPSGAIPMAATLPFLGLFRWCFFAPLCVKNNNDLVLYSELHCALIDSVMEGWKVYAAENPRVSCPYTLSVHSVVPQQLKDLIDEAIKSNDPMALHSVDVVLERLAQSINASIISDTIFGNKQDLVSQLESLPENKVLKLLIKRIQL</sequence>
<evidence type="ECO:0000313" key="1">
    <source>
        <dbReference type="EMBL" id="VVC26784.1"/>
    </source>
</evidence>
<dbReference type="AlphaFoldDB" id="A0A5E4M5L6"/>
<reference evidence="1 2" key="1">
    <citation type="submission" date="2019-08" db="EMBL/GenBank/DDBJ databases">
        <authorList>
            <person name="Alioto T."/>
            <person name="Alioto T."/>
            <person name="Gomez Garrido J."/>
        </authorList>
    </citation>
    <scope>NUCLEOTIDE SEQUENCE [LARGE SCALE GENOMIC DNA]</scope>
</reference>
<evidence type="ECO:0000313" key="2">
    <source>
        <dbReference type="Proteomes" id="UP000325440"/>
    </source>
</evidence>
<proteinExistence type="predicted"/>
<dbReference type="Proteomes" id="UP000325440">
    <property type="component" value="Unassembled WGS sequence"/>
</dbReference>
<dbReference type="OrthoDB" id="5861309at2759"/>
<dbReference type="PANTHER" id="PTHR14540">
    <property type="entry name" value="INTEGRATOR COMPLEX SUBUNIT 15"/>
    <property type="match status" value="1"/>
</dbReference>
<name>A0A5E4M5L6_9HEMI</name>
<protein>
    <submittedName>
        <fullName evidence="1">Uncharacterized protein</fullName>
    </submittedName>
</protein>
<dbReference type="InterPro" id="IPR027844">
    <property type="entry name" value="INTS15"/>
</dbReference>
<dbReference type="PANTHER" id="PTHR14540:SF2">
    <property type="entry name" value="INTEGRATOR COMPLEX SUBUNIT 15"/>
    <property type="match status" value="1"/>
</dbReference>
<gene>
    <name evidence="1" type="ORF">CINCED_3A007912</name>
</gene>